<gene>
    <name evidence="1" type="ORF">KB1_18970</name>
</gene>
<organism evidence="1 2">
    <name type="scientific">Cutibacterium modestum</name>
    <dbReference type="NCBI Taxonomy" id="2559073"/>
    <lineage>
        <taxon>Bacteria</taxon>
        <taxon>Bacillati</taxon>
        <taxon>Actinomycetota</taxon>
        <taxon>Actinomycetes</taxon>
        <taxon>Propionibacteriales</taxon>
        <taxon>Propionibacteriaceae</taxon>
        <taxon>Cutibacterium</taxon>
    </lineage>
</organism>
<protein>
    <submittedName>
        <fullName evidence="1">Uncharacterized protein</fullName>
    </submittedName>
</protein>
<name>A0AAD1KR09_9ACTN</name>
<dbReference type="Proteomes" id="UP000825072">
    <property type="component" value="Chromosome 1"/>
</dbReference>
<dbReference type="EMBL" id="AP024747">
    <property type="protein sequence ID" value="BCY25907.1"/>
    <property type="molecule type" value="Genomic_DNA"/>
</dbReference>
<evidence type="ECO:0000313" key="1">
    <source>
        <dbReference type="EMBL" id="BCY25907.1"/>
    </source>
</evidence>
<sequence length="62" mass="6107">MGHARVITGTDGKNAPGLGFTNTAEPMFSVTSYGAAIAVCIDGDPLDCGALTATTAAITCTS</sequence>
<evidence type="ECO:0000313" key="2">
    <source>
        <dbReference type="Proteomes" id="UP000825072"/>
    </source>
</evidence>
<reference evidence="1" key="1">
    <citation type="submission" date="2021-06" db="EMBL/GenBank/DDBJ databases">
        <title>Genome sequence of Cutibacterium modestum strain KB17-24694.</title>
        <authorList>
            <person name="Dekio I."/>
            <person name="Asahina A."/>
            <person name="Nishida M."/>
        </authorList>
    </citation>
    <scope>NUCLEOTIDE SEQUENCE</scope>
    <source>
        <strain evidence="1">KB17-24694</strain>
    </source>
</reference>
<dbReference type="AlphaFoldDB" id="A0AAD1KR09"/>
<accession>A0AAD1KR09</accession>
<proteinExistence type="predicted"/>